<name>A0A9P0NVT8_ACAOB</name>
<proteinExistence type="predicted"/>
<gene>
    <name evidence="2" type="ORF">ACAOBT_LOCUS687</name>
</gene>
<keyword evidence="1" id="KW-1133">Transmembrane helix</keyword>
<organism evidence="2 3">
    <name type="scientific">Acanthoscelides obtectus</name>
    <name type="common">Bean weevil</name>
    <name type="synonym">Bruchus obtectus</name>
    <dbReference type="NCBI Taxonomy" id="200917"/>
    <lineage>
        <taxon>Eukaryota</taxon>
        <taxon>Metazoa</taxon>
        <taxon>Ecdysozoa</taxon>
        <taxon>Arthropoda</taxon>
        <taxon>Hexapoda</taxon>
        <taxon>Insecta</taxon>
        <taxon>Pterygota</taxon>
        <taxon>Neoptera</taxon>
        <taxon>Endopterygota</taxon>
        <taxon>Coleoptera</taxon>
        <taxon>Polyphaga</taxon>
        <taxon>Cucujiformia</taxon>
        <taxon>Chrysomeloidea</taxon>
        <taxon>Chrysomelidae</taxon>
        <taxon>Bruchinae</taxon>
        <taxon>Bruchini</taxon>
        <taxon>Acanthoscelides</taxon>
    </lineage>
</organism>
<dbReference type="AlphaFoldDB" id="A0A9P0NVT8"/>
<evidence type="ECO:0000313" key="2">
    <source>
        <dbReference type="EMBL" id="CAH1954686.1"/>
    </source>
</evidence>
<reference evidence="2" key="1">
    <citation type="submission" date="2022-03" db="EMBL/GenBank/DDBJ databases">
        <authorList>
            <person name="Sayadi A."/>
        </authorList>
    </citation>
    <scope>NUCLEOTIDE SEQUENCE</scope>
</reference>
<keyword evidence="1" id="KW-0472">Membrane</keyword>
<evidence type="ECO:0000256" key="1">
    <source>
        <dbReference type="SAM" id="Phobius"/>
    </source>
</evidence>
<accession>A0A9P0NVT8</accession>
<keyword evidence="1" id="KW-0812">Transmembrane</keyword>
<dbReference type="Proteomes" id="UP001152888">
    <property type="component" value="Unassembled WGS sequence"/>
</dbReference>
<feature type="transmembrane region" description="Helical" evidence="1">
    <location>
        <begin position="42"/>
        <end position="64"/>
    </location>
</feature>
<sequence length="76" mass="8963">MTNYEKQPGVSDGKFCIMNMNVFAPAQSMSWHPFQLTTGHDLIFYFFFYFRMAYVSICSSKAVLWNEIILEVLLFF</sequence>
<protein>
    <submittedName>
        <fullName evidence="2">Uncharacterized protein</fullName>
    </submittedName>
</protein>
<keyword evidence="3" id="KW-1185">Reference proteome</keyword>
<comment type="caution">
    <text evidence="2">The sequence shown here is derived from an EMBL/GenBank/DDBJ whole genome shotgun (WGS) entry which is preliminary data.</text>
</comment>
<dbReference type="EMBL" id="CAKOFQ010006655">
    <property type="protein sequence ID" value="CAH1954686.1"/>
    <property type="molecule type" value="Genomic_DNA"/>
</dbReference>
<evidence type="ECO:0000313" key="3">
    <source>
        <dbReference type="Proteomes" id="UP001152888"/>
    </source>
</evidence>